<comment type="caution">
    <text evidence="3">The sequence shown here is derived from an EMBL/GenBank/DDBJ whole genome shotgun (WGS) entry which is preliminary data.</text>
</comment>
<sequence>MAGSSQAGGGETGLREALLSLHSALLDAVIPILPPRPPSSAPSTSLAASQYTVARSIVTRLAAPLEDSEAIQPRTGIAPGTSPQQRPPAPTQRQATTVALASILPDILRLFSARAAPVRDEEIQKLLVQAMDLEREALNGARDEAQQPRFVARLANLTRGIQHVAEEMMADIRTHHRKRSDASTASHATSNRPVSPLDPPTVGDASPPTNVSQESLILTAPPGTAADQFRRHVQSDLELTMQRSEIYAVWGGEEAVKTNWLAWVADRSTALQTAEAIPPSESLKWRARLLDAVFCDDPVRLPVLPTRANLKEKEKEASSVVGGNNTIPHALIAGATPLFNLQNRVQAVVVLACLVAVVTSAVGTRGAVPQQGEQASSTSSADSDTWAARLWMLLEDFIAEPDQPQPSVSDQMTATDPAASAASSEASARPAPAEAERTRLRNLTAECIRAYRELRGLSTTAPRSDDTAADEVKIEAGVRGALRYEDPVFKILRKRLYAAMLSALIEPPPNPALHNSSSSSSSTQSPHGSPTPTSPVPLPPTASPKGGAPARLATGRSHPTRATGSRSANATGLTGPKLPPIPGFTRPALVGEKANEVVRETDAVCRAIAKVWSKDLGIE</sequence>
<protein>
    <submittedName>
        <fullName evidence="3">Uncharacterized protein</fullName>
    </submittedName>
</protein>
<reference evidence="3" key="1">
    <citation type="journal article" date="2023" name="PhytoFront">
        <title>Draft Genome Resources of Seven Strains of Tilletia horrida, Causal Agent of Kernel Smut of Rice.</title>
        <authorList>
            <person name="Khanal S."/>
            <person name="Antony Babu S."/>
            <person name="Zhou X.G."/>
        </authorList>
    </citation>
    <scope>NUCLEOTIDE SEQUENCE</scope>
    <source>
        <strain evidence="3">TX3</strain>
    </source>
</reference>
<dbReference type="Proteomes" id="UP001176521">
    <property type="component" value="Unassembled WGS sequence"/>
</dbReference>
<evidence type="ECO:0000313" key="4">
    <source>
        <dbReference type="Proteomes" id="UP001176521"/>
    </source>
</evidence>
<evidence type="ECO:0000256" key="1">
    <source>
        <dbReference type="ARBA" id="ARBA00010954"/>
    </source>
</evidence>
<dbReference type="AlphaFoldDB" id="A0AAN6GEA8"/>
<gene>
    <name evidence="3" type="ORF">OC842_002119</name>
</gene>
<feature type="compositionally biased region" description="Pro residues" evidence="2">
    <location>
        <begin position="532"/>
        <end position="542"/>
    </location>
</feature>
<feature type="region of interest" description="Disordered" evidence="2">
    <location>
        <begin position="402"/>
        <end position="439"/>
    </location>
</feature>
<feature type="region of interest" description="Disordered" evidence="2">
    <location>
        <begin position="174"/>
        <end position="211"/>
    </location>
</feature>
<proteinExistence type="inferred from homology"/>
<evidence type="ECO:0000256" key="2">
    <source>
        <dbReference type="SAM" id="MobiDB-lite"/>
    </source>
</evidence>
<keyword evidence="4" id="KW-1185">Reference proteome</keyword>
<feature type="region of interest" description="Disordered" evidence="2">
    <location>
        <begin position="68"/>
        <end position="92"/>
    </location>
</feature>
<feature type="compositionally biased region" description="Low complexity" evidence="2">
    <location>
        <begin position="512"/>
        <end position="531"/>
    </location>
</feature>
<feature type="compositionally biased region" description="Polar residues" evidence="2">
    <location>
        <begin position="182"/>
        <end position="193"/>
    </location>
</feature>
<dbReference type="InterPro" id="IPR008862">
    <property type="entry name" value="Tcp11"/>
</dbReference>
<feature type="compositionally biased region" description="Low complexity" evidence="2">
    <location>
        <begin position="413"/>
        <end position="433"/>
    </location>
</feature>
<feature type="region of interest" description="Disordered" evidence="2">
    <location>
        <begin position="510"/>
        <end position="585"/>
    </location>
</feature>
<feature type="compositionally biased region" description="Polar residues" evidence="2">
    <location>
        <begin position="560"/>
        <end position="572"/>
    </location>
</feature>
<dbReference type="EMBL" id="JAPDMQ010000084">
    <property type="protein sequence ID" value="KAK0536008.1"/>
    <property type="molecule type" value="Genomic_DNA"/>
</dbReference>
<evidence type="ECO:0000313" key="3">
    <source>
        <dbReference type="EMBL" id="KAK0536008.1"/>
    </source>
</evidence>
<comment type="similarity">
    <text evidence="1">Belongs to the TCP11 family.</text>
</comment>
<accession>A0AAN6GEA8</accession>
<dbReference type="Pfam" id="PF05794">
    <property type="entry name" value="Tcp11"/>
    <property type="match status" value="1"/>
</dbReference>
<organism evidence="3 4">
    <name type="scientific">Tilletia horrida</name>
    <dbReference type="NCBI Taxonomy" id="155126"/>
    <lineage>
        <taxon>Eukaryota</taxon>
        <taxon>Fungi</taxon>
        <taxon>Dikarya</taxon>
        <taxon>Basidiomycota</taxon>
        <taxon>Ustilaginomycotina</taxon>
        <taxon>Exobasidiomycetes</taxon>
        <taxon>Tilletiales</taxon>
        <taxon>Tilletiaceae</taxon>
        <taxon>Tilletia</taxon>
    </lineage>
</organism>
<name>A0AAN6GEA8_9BASI</name>